<protein>
    <recommendedName>
        <fullName evidence="5">Ig-like domain-containing protein</fullName>
    </recommendedName>
</protein>
<feature type="domain" description="Ig-like" evidence="5">
    <location>
        <begin position="5"/>
        <end position="94"/>
    </location>
</feature>
<sequence length="117" mass="12621">MNDGTRVFVVPLKNITVADRGAVTFQCESSHPDTTVRWYKNGAELVVGASHHRIHGDGQQCLLTIDSVGLDDAGDYCCRMLDSDAATKAVLTVKGQLVWCAPALWHHIAPDACGRCA</sequence>
<dbReference type="Gene3D" id="2.60.40.10">
    <property type="entry name" value="Immunoglobulins"/>
    <property type="match status" value="1"/>
</dbReference>
<organism evidence="6 7">
    <name type="scientific">Ridgeia piscesae</name>
    <name type="common">Tubeworm</name>
    <dbReference type="NCBI Taxonomy" id="27915"/>
    <lineage>
        <taxon>Eukaryota</taxon>
        <taxon>Metazoa</taxon>
        <taxon>Spiralia</taxon>
        <taxon>Lophotrochozoa</taxon>
        <taxon>Annelida</taxon>
        <taxon>Polychaeta</taxon>
        <taxon>Sedentaria</taxon>
        <taxon>Canalipalpata</taxon>
        <taxon>Sabellida</taxon>
        <taxon>Siboglinidae</taxon>
        <taxon>Ridgeia</taxon>
    </lineage>
</organism>
<dbReference type="InterPro" id="IPR052385">
    <property type="entry name" value="Obscurin/Obscurin-like_Reg"/>
</dbReference>
<keyword evidence="3" id="KW-0597">Phosphoprotein</keyword>
<dbReference type="InterPro" id="IPR013098">
    <property type="entry name" value="Ig_I-set"/>
</dbReference>
<dbReference type="SUPFAM" id="SSF48726">
    <property type="entry name" value="Immunoglobulin"/>
    <property type="match status" value="1"/>
</dbReference>
<keyword evidence="7" id="KW-1185">Reference proteome</keyword>
<dbReference type="InterPro" id="IPR036179">
    <property type="entry name" value="Ig-like_dom_sf"/>
</dbReference>
<comment type="subcellular location">
    <subcellularLocation>
        <location evidence="1">Cytoplasm</location>
    </subcellularLocation>
</comment>
<dbReference type="InterPro" id="IPR003598">
    <property type="entry name" value="Ig_sub2"/>
</dbReference>
<dbReference type="PANTHER" id="PTHR35971:SF5">
    <property type="entry name" value="OBSCURIN LIKE CYTOSKELETAL ADAPTOR 1"/>
    <property type="match status" value="1"/>
</dbReference>
<dbReference type="Proteomes" id="UP001209878">
    <property type="component" value="Unassembled WGS sequence"/>
</dbReference>
<evidence type="ECO:0000256" key="2">
    <source>
        <dbReference type="ARBA" id="ARBA00022490"/>
    </source>
</evidence>
<dbReference type="PROSITE" id="PS50835">
    <property type="entry name" value="IG_LIKE"/>
    <property type="match status" value="1"/>
</dbReference>
<reference evidence="6" key="1">
    <citation type="journal article" date="2023" name="Mol. Biol. Evol.">
        <title>Third-Generation Sequencing Reveals the Adaptive Role of the Epigenome in Three Deep-Sea Polychaetes.</title>
        <authorList>
            <person name="Perez M."/>
            <person name="Aroh O."/>
            <person name="Sun Y."/>
            <person name="Lan Y."/>
            <person name="Juniper S.K."/>
            <person name="Young C.R."/>
            <person name="Angers B."/>
            <person name="Qian P.Y."/>
        </authorList>
    </citation>
    <scope>NUCLEOTIDE SEQUENCE</scope>
    <source>
        <strain evidence="6">R07B-5</strain>
    </source>
</reference>
<dbReference type="InterPro" id="IPR013783">
    <property type="entry name" value="Ig-like_fold"/>
</dbReference>
<comment type="caution">
    <text evidence="6">The sequence shown here is derived from an EMBL/GenBank/DDBJ whole genome shotgun (WGS) entry which is preliminary data.</text>
</comment>
<dbReference type="SMART" id="SM00409">
    <property type="entry name" value="IG"/>
    <property type="match status" value="1"/>
</dbReference>
<dbReference type="EMBL" id="JAODUO010000091">
    <property type="protein sequence ID" value="KAK2190003.1"/>
    <property type="molecule type" value="Genomic_DNA"/>
</dbReference>
<evidence type="ECO:0000313" key="6">
    <source>
        <dbReference type="EMBL" id="KAK2190003.1"/>
    </source>
</evidence>
<dbReference type="SMART" id="SM00408">
    <property type="entry name" value="IGc2"/>
    <property type="match status" value="1"/>
</dbReference>
<accession>A0AAD9P8B8</accession>
<keyword evidence="4" id="KW-1015">Disulfide bond</keyword>
<name>A0AAD9P8B8_RIDPI</name>
<dbReference type="PANTHER" id="PTHR35971">
    <property type="entry name" value="SI:DKEY-31G6.6"/>
    <property type="match status" value="1"/>
</dbReference>
<dbReference type="InterPro" id="IPR007110">
    <property type="entry name" value="Ig-like_dom"/>
</dbReference>
<dbReference type="AlphaFoldDB" id="A0AAD9P8B8"/>
<evidence type="ECO:0000313" key="7">
    <source>
        <dbReference type="Proteomes" id="UP001209878"/>
    </source>
</evidence>
<gene>
    <name evidence="6" type="ORF">NP493_89g03051</name>
</gene>
<dbReference type="GO" id="GO:0005737">
    <property type="term" value="C:cytoplasm"/>
    <property type="evidence" value="ECO:0007669"/>
    <property type="project" value="UniProtKB-SubCell"/>
</dbReference>
<dbReference type="InterPro" id="IPR003599">
    <property type="entry name" value="Ig_sub"/>
</dbReference>
<evidence type="ECO:0000256" key="1">
    <source>
        <dbReference type="ARBA" id="ARBA00004496"/>
    </source>
</evidence>
<proteinExistence type="predicted"/>
<evidence type="ECO:0000256" key="3">
    <source>
        <dbReference type="ARBA" id="ARBA00022553"/>
    </source>
</evidence>
<dbReference type="Pfam" id="PF07679">
    <property type="entry name" value="I-set"/>
    <property type="match status" value="1"/>
</dbReference>
<evidence type="ECO:0000259" key="5">
    <source>
        <dbReference type="PROSITE" id="PS50835"/>
    </source>
</evidence>
<keyword evidence="2" id="KW-0963">Cytoplasm</keyword>
<evidence type="ECO:0000256" key="4">
    <source>
        <dbReference type="ARBA" id="ARBA00023157"/>
    </source>
</evidence>